<feature type="compositionally biased region" description="Low complexity" evidence="1">
    <location>
        <begin position="93"/>
        <end position="107"/>
    </location>
</feature>
<dbReference type="Pfam" id="PF03004">
    <property type="entry name" value="Transposase_24"/>
    <property type="match status" value="1"/>
</dbReference>
<feature type="region of interest" description="Disordered" evidence="1">
    <location>
        <begin position="1"/>
        <end position="24"/>
    </location>
</feature>
<accession>A0A0L9UDK4</accession>
<dbReference type="Gramene" id="KOM40985">
    <property type="protein sequence ID" value="KOM40985"/>
    <property type="gene ID" value="LR48_Vigan04g118300"/>
</dbReference>
<dbReference type="AlphaFoldDB" id="A0A0L9UDK4"/>
<feature type="region of interest" description="Disordered" evidence="1">
    <location>
        <begin position="36"/>
        <end position="143"/>
    </location>
</feature>
<dbReference type="InterPro" id="IPR004252">
    <property type="entry name" value="Probable_transposase_24"/>
</dbReference>
<organism evidence="2 3">
    <name type="scientific">Phaseolus angularis</name>
    <name type="common">Azuki bean</name>
    <name type="synonym">Vigna angularis</name>
    <dbReference type="NCBI Taxonomy" id="3914"/>
    <lineage>
        <taxon>Eukaryota</taxon>
        <taxon>Viridiplantae</taxon>
        <taxon>Streptophyta</taxon>
        <taxon>Embryophyta</taxon>
        <taxon>Tracheophyta</taxon>
        <taxon>Spermatophyta</taxon>
        <taxon>Magnoliopsida</taxon>
        <taxon>eudicotyledons</taxon>
        <taxon>Gunneridae</taxon>
        <taxon>Pentapetalae</taxon>
        <taxon>rosids</taxon>
        <taxon>fabids</taxon>
        <taxon>Fabales</taxon>
        <taxon>Fabaceae</taxon>
        <taxon>Papilionoideae</taxon>
        <taxon>50 kb inversion clade</taxon>
        <taxon>NPAAA clade</taxon>
        <taxon>indigoferoid/millettioid clade</taxon>
        <taxon>Phaseoleae</taxon>
        <taxon>Vigna</taxon>
    </lineage>
</organism>
<feature type="compositionally biased region" description="Basic and acidic residues" evidence="1">
    <location>
        <begin position="108"/>
        <end position="121"/>
    </location>
</feature>
<evidence type="ECO:0000313" key="2">
    <source>
        <dbReference type="EMBL" id="KOM40985.1"/>
    </source>
</evidence>
<dbReference type="EMBL" id="CM003374">
    <property type="protein sequence ID" value="KOM40985.1"/>
    <property type="molecule type" value="Genomic_DNA"/>
</dbReference>
<feature type="compositionally biased region" description="Basic residues" evidence="1">
    <location>
        <begin position="14"/>
        <end position="24"/>
    </location>
</feature>
<feature type="compositionally biased region" description="Polar residues" evidence="1">
    <location>
        <begin position="68"/>
        <end position="82"/>
    </location>
</feature>
<reference evidence="3" key="1">
    <citation type="journal article" date="2015" name="Proc. Natl. Acad. Sci. U.S.A.">
        <title>Genome sequencing of adzuki bean (Vigna angularis) provides insight into high starch and low fat accumulation and domestication.</title>
        <authorList>
            <person name="Yang K."/>
            <person name="Tian Z."/>
            <person name="Chen C."/>
            <person name="Luo L."/>
            <person name="Zhao B."/>
            <person name="Wang Z."/>
            <person name="Yu L."/>
            <person name="Li Y."/>
            <person name="Sun Y."/>
            <person name="Li W."/>
            <person name="Chen Y."/>
            <person name="Li Y."/>
            <person name="Zhang Y."/>
            <person name="Ai D."/>
            <person name="Zhao J."/>
            <person name="Shang C."/>
            <person name="Ma Y."/>
            <person name="Wu B."/>
            <person name="Wang M."/>
            <person name="Gao L."/>
            <person name="Sun D."/>
            <person name="Zhang P."/>
            <person name="Guo F."/>
            <person name="Wang W."/>
            <person name="Li Y."/>
            <person name="Wang J."/>
            <person name="Varshney R.K."/>
            <person name="Wang J."/>
            <person name="Ling H.Q."/>
            <person name="Wan P."/>
        </authorList>
    </citation>
    <scope>NUCLEOTIDE SEQUENCE</scope>
    <source>
        <strain evidence="3">cv. Jingnong 6</strain>
    </source>
</reference>
<name>A0A0L9UDK4_PHAAN</name>
<dbReference type="Proteomes" id="UP000053144">
    <property type="component" value="Chromosome 4"/>
</dbReference>
<evidence type="ECO:0000256" key="1">
    <source>
        <dbReference type="SAM" id="MobiDB-lite"/>
    </source>
</evidence>
<proteinExistence type="predicted"/>
<feature type="compositionally biased region" description="Basic and acidic residues" evidence="1">
    <location>
        <begin position="1"/>
        <end position="13"/>
    </location>
</feature>
<evidence type="ECO:0000313" key="3">
    <source>
        <dbReference type="Proteomes" id="UP000053144"/>
    </source>
</evidence>
<feature type="region of interest" description="Disordered" evidence="1">
    <location>
        <begin position="325"/>
        <end position="346"/>
    </location>
</feature>
<protein>
    <submittedName>
        <fullName evidence="2">Uncharacterized protein</fullName>
    </submittedName>
</protein>
<feature type="region of interest" description="Disordered" evidence="1">
    <location>
        <begin position="272"/>
        <end position="291"/>
    </location>
</feature>
<gene>
    <name evidence="2" type="ORF">LR48_Vigan04g118300</name>
</gene>
<sequence>MTGERSLHPDKGKVVAKPKRKRQPKYILRIPTFVARTTLDVGPSHAPDRHVLSTPRPPIHHSAKPVILSTSDPVVQPTQDPTSLPPPTCLGTPIDSSSIPSSSSMPPSDDRPPPSADHDSVGDDGDDPAPTDRPMIEPYGKGFVPSRVASQAITRHPIGSFEMFRDARIGGERPYWVGEQIWTSLLSHWNSPQYRTKCAIAQKNRASKKGGVLHTGGSITVHEHAIRMAVELGRVVHVHEVFHQTHLRKGTNQFVDERSRKTHEEFSIKLSQVRSSHESCPRSTQQPNDDDDLIRSQCWIDVVGGKKKGRIYGVGQLAANYSARRGGLKHQPSTSHHPDETVVVLT</sequence>